<comment type="pathway">
    <text evidence="3 11">Carbohydrate degradation; pentose phosphate pathway; D-glyceraldehyde 3-phosphate and beta-D-fructose 6-phosphate from D-ribose 5-phosphate and D-xylulose 5-phosphate (non-oxidative stage): step 2/3.</text>
</comment>
<dbReference type="RefSeq" id="WP_270073622.1">
    <property type="nucleotide sequence ID" value="NZ_JAJAQC010000035.1"/>
</dbReference>
<comment type="function">
    <text evidence="1 11">Transaldolase is important for the balance of metabolites in the pentose-phosphate pathway.</text>
</comment>
<evidence type="ECO:0000313" key="12">
    <source>
        <dbReference type="EMBL" id="MDA0566363.1"/>
    </source>
</evidence>
<evidence type="ECO:0000313" key="13">
    <source>
        <dbReference type="Proteomes" id="UP001140076"/>
    </source>
</evidence>
<dbReference type="PROSITE" id="PS01054">
    <property type="entry name" value="TRANSALDOLASE_1"/>
    <property type="match status" value="1"/>
</dbReference>
<dbReference type="SUPFAM" id="SSF51569">
    <property type="entry name" value="Aldolase"/>
    <property type="match status" value="1"/>
</dbReference>
<keyword evidence="7 11" id="KW-0808">Transferase</keyword>
<proteinExistence type="inferred from homology"/>
<dbReference type="CDD" id="cd00955">
    <property type="entry name" value="Transaldolase_like"/>
    <property type="match status" value="1"/>
</dbReference>
<dbReference type="InterPro" id="IPR001585">
    <property type="entry name" value="TAL/FSA"/>
</dbReference>
<evidence type="ECO:0000256" key="2">
    <source>
        <dbReference type="ARBA" id="ARBA00004496"/>
    </source>
</evidence>
<organism evidence="12 13">
    <name type="scientific">Streptomonospora mangrovi</name>
    <dbReference type="NCBI Taxonomy" id="2883123"/>
    <lineage>
        <taxon>Bacteria</taxon>
        <taxon>Bacillati</taxon>
        <taxon>Actinomycetota</taxon>
        <taxon>Actinomycetes</taxon>
        <taxon>Streptosporangiales</taxon>
        <taxon>Nocardiopsidaceae</taxon>
        <taxon>Streptomonospora</taxon>
    </lineage>
</organism>
<keyword evidence="6 11" id="KW-0963">Cytoplasm</keyword>
<evidence type="ECO:0000256" key="6">
    <source>
        <dbReference type="ARBA" id="ARBA00022490"/>
    </source>
</evidence>
<reference evidence="12" key="1">
    <citation type="submission" date="2021-10" db="EMBL/GenBank/DDBJ databases">
        <title>Streptomonospora sp. nov., isolated from mangrove soil.</title>
        <authorList>
            <person name="Chen X."/>
            <person name="Ge X."/>
            <person name="Liu W."/>
        </authorList>
    </citation>
    <scope>NUCLEOTIDE SEQUENCE</scope>
    <source>
        <strain evidence="12">S1-112</strain>
    </source>
</reference>
<name>A0A9X3NN59_9ACTN</name>
<dbReference type="PANTHER" id="PTHR10683:SF31">
    <property type="entry name" value="TRANSALDOLASE"/>
    <property type="match status" value="1"/>
</dbReference>
<dbReference type="Pfam" id="PF00923">
    <property type="entry name" value="TAL_FSA"/>
    <property type="match status" value="1"/>
</dbReference>
<dbReference type="AlphaFoldDB" id="A0A9X3NN59"/>
<gene>
    <name evidence="11 12" type="primary">tal</name>
    <name evidence="12" type="ORF">LG943_18880</name>
</gene>
<accession>A0A9X3NN59</accession>
<evidence type="ECO:0000256" key="10">
    <source>
        <dbReference type="ARBA" id="ARBA00048810"/>
    </source>
</evidence>
<dbReference type="PIRSF" id="PIRSF036915">
    <property type="entry name" value="Trnald_Bac_Plnt"/>
    <property type="match status" value="1"/>
</dbReference>
<dbReference type="InterPro" id="IPR004732">
    <property type="entry name" value="Transaldolase_2"/>
</dbReference>
<evidence type="ECO:0000256" key="9">
    <source>
        <dbReference type="ARBA" id="ARBA00023270"/>
    </source>
</evidence>
<keyword evidence="9 11" id="KW-0704">Schiff base</keyword>
<evidence type="ECO:0000256" key="11">
    <source>
        <dbReference type="HAMAP-Rule" id="MF_00493"/>
    </source>
</evidence>
<dbReference type="GO" id="GO:0006098">
    <property type="term" value="P:pentose-phosphate shunt"/>
    <property type="evidence" value="ECO:0007669"/>
    <property type="project" value="UniProtKB-UniRule"/>
</dbReference>
<evidence type="ECO:0000256" key="8">
    <source>
        <dbReference type="ARBA" id="ARBA00023126"/>
    </source>
</evidence>
<comment type="similarity">
    <text evidence="4 11">Belongs to the transaldolase family. Type 2 subfamily.</text>
</comment>
<dbReference type="NCBIfam" id="NF002881">
    <property type="entry name" value="PRK03343.1"/>
    <property type="match status" value="1"/>
</dbReference>
<protein>
    <recommendedName>
        <fullName evidence="5 11">Transaldolase</fullName>
        <ecNumber evidence="5 11">2.2.1.2</ecNumber>
    </recommendedName>
</protein>
<dbReference type="GO" id="GO:0005737">
    <property type="term" value="C:cytoplasm"/>
    <property type="evidence" value="ECO:0007669"/>
    <property type="project" value="UniProtKB-SubCell"/>
</dbReference>
<dbReference type="InterPro" id="IPR013785">
    <property type="entry name" value="Aldolase_TIM"/>
</dbReference>
<dbReference type="EC" id="2.2.1.2" evidence="5 11"/>
<evidence type="ECO:0000256" key="7">
    <source>
        <dbReference type="ARBA" id="ARBA00022679"/>
    </source>
</evidence>
<dbReference type="GO" id="GO:0004801">
    <property type="term" value="F:transaldolase activity"/>
    <property type="evidence" value="ECO:0007669"/>
    <property type="project" value="UniProtKB-UniRule"/>
</dbReference>
<dbReference type="Gene3D" id="3.20.20.70">
    <property type="entry name" value="Aldolase class I"/>
    <property type="match status" value="1"/>
</dbReference>
<evidence type="ECO:0000256" key="4">
    <source>
        <dbReference type="ARBA" id="ARBA00008426"/>
    </source>
</evidence>
<feature type="active site" description="Schiff-base intermediate with substrate" evidence="11">
    <location>
        <position position="140"/>
    </location>
</feature>
<dbReference type="HAMAP" id="MF_00493">
    <property type="entry name" value="Transaldolase_2"/>
    <property type="match status" value="1"/>
</dbReference>
<keyword evidence="13" id="KW-1185">Reference proteome</keyword>
<dbReference type="PANTHER" id="PTHR10683">
    <property type="entry name" value="TRANSALDOLASE"/>
    <property type="match status" value="1"/>
</dbReference>
<keyword evidence="8 11" id="KW-0570">Pentose shunt</keyword>
<dbReference type="InterPro" id="IPR018225">
    <property type="entry name" value="Transaldolase_AS"/>
</dbReference>
<evidence type="ECO:0000256" key="3">
    <source>
        <dbReference type="ARBA" id="ARBA00004857"/>
    </source>
</evidence>
<comment type="catalytic activity">
    <reaction evidence="10 11">
        <text>D-sedoheptulose 7-phosphate + D-glyceraldehyde 3-phosphate = D-erythrose 4-phosphate + beta-D-fructose 6-phosphate</text>
        <dbReference type="Rhea" id="RHEA:17053"/>
        <dbReference type="ChEBI" id="CHEBI:16897"/>
        <dbReference type="ChEBI" id="CHEBI:57483"/>
        <dbReference type="ChEBI" id="CHEBI:57634"/>
        <dbReference type="ChEBI" id="CHEBI:59776"/>
        <dbReference type="EC" id="2.2.1.2"/>
    </reaction>
</comment>
<dbReference type="Proteomes" id="UP001140076">
    <property type="component" value="Unassembled WGS sequence"/>
</dbReference>
<dbReference type="GO" id="GO:0005975">
    <property type="term" value="P:carbohydrate metabolic process"/>
    <property type="evidence" value="ECO:0007669"/>
    <property type="project" value="InterPro"/>
</dbReference>
<comment type="subcellular location">
    <subcellularLocation>
        <location evidence="2 11">Cytoplasm</location>
    </subcellularLocation>
</comment>
<sequence>MTNPLQTLSGEGVAVWLDDISRERLRSGNLKKLIDERSVVGVTSNPTIFDKALKEGDAYDDQLRDLAVRGVSVDEAVRAITAYDIRWAADVLRDTYEATGRLDGRVSLEVDPRLARDTERTAAEARALWWLVDRPNLFIKIPATAEGLPAITQALSEGINVNVTLIFSLERYRGVMDAFLSGLEKARENGLDVSQIQSVASFFVSRVDTEIDKRLEKIGTDEAAELRGRAAIANARLAYQAYEEVFSSERWKALAAAGAAPQRPLWASTGVKDPSYDDTRYVTQLVAPGTVNTMPEATLEATADHAEITGDTVRGTYAQAQADLDALAALGIDYEDVVKALEDEGVDKFAKSWEGLLARVTEQLNRQV</sequence>
<dbReference type="NCBIfam" id="TIGR00876">
    <property type="entry name" value="tal_mycobact"/>
    <property type="match status" value="1"/>
</dbReference>
<dbReference type="EMBL" id="JAJAQC010000035">
    <property type="protein sequence ID" value="MDA0566363.1"/>
    <property type="molecule type" value="Genomic_DNA"/>
</dbReference>
<evidence type="ECO:0000256" key="5">
    <source>
        <dbReference type="ARBA" id="ARBA00013151"/>
    </source>
</evidence>
<comment type="caution">
    <text evidence="12">The sequence shown here is derived from an EMBL/GenBank/DDBJ whole genome shotgun (WGS) entry which is preliminary data.</text>
</comment>
<evidence type="ECO:0000256" key="1">
    <source>
        <dbReference type="ARBA" id="ARBA00003518"/>
    </source>
</evidence>